<dbReference type="InterPro" id="IPR013087">
    <property type="entry name" value="Znf_C2H2_type"/>
</dbReference>
<feature type="domain" description="C2H2-type" evidence="9">
    <location>
        <begin position="34"/>
        <end position="61"/>
    </location>
</feature>
<feature type="compositionally biased region" description="Pro residues" evidence="7">
    <location>
        <begin position="352"/>
        <end position="364"/>
    </location>
</feature>
<feature type="region of interest" description="Disordered" evidence="7">
    <location>
        <begin position="210"/>
        <end position="238"/>
    </location>
</feature>
<feature type="region of interest" description="Disordered" evidence="7">
    <location>
        <begin position="1"/>
        <end position="32"/>
    </location>
</feature>
<feature type="region of interest" description="Disordered" evidence="7">
    <location>
        <begin position="300"/>
        <end position="425"/>
    </location>
</feature>
<organism evidence="10 11">
    <name type="scientific">Sporothrix stenoceras</name>
    <dbReference type="NCBI Taxonomy" id="5173"/>
    <lineage>
        <taxon>Eukaryota</taxon>
        <taxon>Fungi</taxon>
        <taxon>Dikarya</taxon>
        <taxon>Ascomycota</taxon>
        <taxon>Pezizomycotina</taxon>
        <taxon>Sordariomycetes</taxon>
        <taxon>Sordariomycetidae</taxon>
        <taxon>Ophiostomatales</taxon>
        <taxon>Ophiostomataceae</taxon>
        <taxon>Sporothrix</taxon>
    </lineage>
</organism>
<evidence type="ECO:0000256" key="2">
    <source>
        <dbReference type="ARBA" id="ARBA00022833"/>
    </source>
</evidence>
<dbReference type="PROSITE" id="PS50048">
    <property type="entry name" value="ZN2_CY6_FUNGAL_2"/>
    <property type="match status" value="1"/>
</dbReference>
<evidence type="ECO:0000313" key="10">
    <source>
        <dbReference type="EMBL" id="KAL1889886.1"/>
    </source>
</evidence>
<dbReference type="SUPFAM" id="SSF57667">
    <property type="entry name" value="beta-beta-alpha zinc fingers"/>
    <property type="match status" value="1"/>
</dbReference>
<feature type="region of interest" description="Disordered" evidence="7">
    <location>
        <begin position="645"/>
        <end position="677"/>
    </location>
</feature>
<keyword evidence="1" id="KW-0479">Metal-binding</keyword>
<feature type="compositionally biased region" description="Acidic residues" evidence="7">
    <location>
        <begin position="765"/>
        <end position="782"/>
    </location>
</feature>
<evidence type="ECO:0000256" key="6">
    <source>
        <dbReference type="PROSITE-ProRule" id="PRU00042"/>
    </source>
</evidence>
<evidence type="ECO:0000256" key="5">
    <source>
        <dbReference type="ARBA" id="ARBA00023242"/>
    </source>
</evidence>
<proteinExistence type="predicted"/>
<feature type="domain" description="Zn(2)-C6 fungal-type" evidence="8">
    <location>
        <begin position="102"/>
        <end position="131"/>
    </location>
</feature>
<dbReference type="SUPFAM" id="SSF57701">
    <property type="entry name" value="Zn2/Cys6 DNA-binding domain"/>
    <property type="match status" value="1"/>
</dbReference>
<dbReference type="Pfam" id="PF00172">
    <property type="entry name" value="Zn_clus"/>
    <property type="match status" value="1"/>
</dbReference>
<dbReference type="CDD" id="cd00067">
    <property type="entry name" value="GAL4"/>
    <property type="match status" value="1"/>
</dbReference>
<evidence type="ECO:0000259" key="9">
    <source>
        <dbReference type="PROSITE" id="PS50157"/>
    </source>
</evidence>
<keyword evidence="4" id="KW-0804">Transcription</keyword>
<dbReference type="InterPro" id="IPR036236">
    <property type="entry name" value="Znf_C2H2_sf"/>
</dbReference>
<dbReference type="EMBL" id="JAWCUI010000068">
    <property type="protein sequence ID" value="KAL1889886.1"/>
    <property type="molecule type" value="Genomic_DNA"/>
</dbReference>
<dbReference type="Gene3D" id="4.10.240.10">
    <property type="entry name" value="Zn(2)-C6 fungal-type DNA-binding domain"/>
    <property type="match status" value="1"/>
</dbReference>
<feature type="region of interest" description="Disordered" evidence="7">
    <location>
        <begin position="1046"/>
        <end position="1066"/>
    </location>
</feature>
<feature type="compositionally biased region" description="Pro residues" evidence="7">
    <location>
        <begin position="1049"/>
        <end position="1061"/>
    </location>
</feature>
<dbReference type="InterPro" id="IPR001138">
    <property type="entry name" value="Zn2Cys6_DnaBD"/>
</dbReference>
<evidence type="ECO:0000313" key="11">
    <source>
        <dbReference type="Proteomes" id="UP001583186"/>
    </source>
</evidence>
<sequence>MPVSQPKQPKPKKQRTAAGETTPGSVKTASSGPLQCAVCNRQFSRPSHHDRHYRTHLPPEGRLSLPCNRCGKTFGRNDVLLRHLRTAHGVDPGPQPKAAQKSCYRCVHLRRKCDRQQPCRLCAAGGAVCQYPQVESRTTTATTTQKTEVILTTYTASDPNGMTAPHNPTHMVMSADGPQPLFHGSNADGGYNPHQPSFGTGLSTVDVMDVTSNVSPNDNSGGPYLDGPSANGPGMAANGLSPSFSDDFYLTADTTPFVASLSAAGQLDFRTAGLDWLDFDVPDIFSTADSTGMAEIDPSLATQQPSQQQYHSQEQHYQPQQQSHPPPPPPQQPQQHQQSHSQHPQHQHPHPHAYPPAQPHQPPHPMDRPPSSQYNNYSANPPQSYGGPPVGPHAGGPGAGPHPQSTSVLPWPFDDTPDNMAPHRYSLPPLREVLQNTLSQSTNPTPPNKSVLANLVALMSDTRMPQTVDGASDDTDESSSGHPQQHKPPGNNTTTPMAMAINTMDPGMAHAANLLKQLVDTYVAKFQPILPLLHVPTWDLASCPPVLVSAMACVGSLLSDDERVAGLTWSISDICMPMIAWLGSSDSANYRDIAYLSALCVHQIYSLGSGNRQLYQNADRTRGILVGGLRGMGCLTTRLSLEDKLEQEQNSSARDSATNSTTATHPSTPTLPADPATQHEQWMAWVRREREKRTAWSSFEYDCSLCTLTGRRGAVDLSELPSRLPCAETLWDAPSATAWAALRTRLHPDAQGAPVSLVLKAALSQEEDDADEDMVDEDEDENAHDNDHNESPDEEDDSDDSIGGSGTYVETDRDTPRVLMRTSSKTKTARKTSSSKASPQVSFWGKRLCAQVIGRLLWDLKQLETLSSSEYFGMPSLSTAHAANKVRLLRALDHLLVSMDQPATVADLISYNIASLIGHYSHLYTAQDVLDIILYIVRNTVAHGARKLQYHKGIQMAKRRLVATLSRDPQEARRLVYHAAQIVAVANDYLVSAPCEILRLFMGYTFLIVFAAYCPNSHRFQTTLPQAAPQAPAQLQPGLPFGSTLPLSSPMPPSMPPPVAPSTPSTAAIQLDIPSHRIASTADVDNWIAHGGPAAIGSVPNLFVEGGALAISRDAQAMLQRLKCWGLAEKFTKILQSFEATVLVGNQGQTQGGHAQQGHTQTQT</sequence>
<gene>
    <name evidence="10" type="ORF">Sste5346_008610</name>
</gene>
<keyword evidence="5" id="KW-0539">Nucleus</keyword>
<feature type="compositionally biased region" description="Low complexity" evidence="7">
    <location>
        <begin position="821"/>
        <end position="836"/>
    </location>
</feature>
<dbReference type="PROSITE" id="PS00028">
    <property type="entry name" value="ZINC_FINGER_C2H2_1"/>
    <property type="match status" value="2"/>
</dbReference>
<protein>
    <submittedName>
        <fullName evidence="10">Uncharacterized protein</fullName>
    </submittedName>
</protein>
<keyword evidence="6" id="KW-0863">Zinc-finger</keyword>
<feature type="compositionally biased region" description="Low complexity" evidence="7">
    <location>
        <begin position="303"/>
        <end position="323"/>
    </location>
</feature>
<dbReference type="InterPro" id="IPR036864">
    <property type="entry name" value="Zn2-C6_fun-type_DNA-bd_sf"/>
</dbReference>
<feature type="region of interest" description="Disordered" evidence="7">
    <location>
        <begin position="764"/>
        <end position="836"/>
    </location>
</feature>
<dbReference type="Pfam" id="PF00096">
    <property type="entry name" value="zf-C2H2"/>
    <property type="match status" value="1"/>
</dbReference>
<dbReference type="SMART" id="SM00066">
    <property type="entry name" value="GAL4"/>
    <property type="match status" value="1"/>
</dbReference>
<accession>A0ABR3YPS6</accession>
<feature type="compositionally biased region" description="Polar residues" evidence="7">
    <location>
        <begin position="370"/>
        <end position="383"/>
    </location>
</feature>
<dbReference type="InterPro" id="IPR007219">
    <property type="entry name" value="XnlR_reg_dom"/>
</dbReference>
<evidence type="ECO:0000256" key="3">
    <source>
        <dbReference type="ARBA" id="ARBA00023015"/>
    </source>
</evidence>
<evidence type="ECO:0000259" key="8">
    <source>
        <dbReference type="PROSITE" id="PS50048"/>
    </source>
</evidence>
<dbReference type="PANTHER" id="PTHR47660">
    <property type="entry name" value="TRANSCRIPTION FACTOR WITH C2H2 AND ZN(2)-CYS(6) DNA BINDING DOMAIN (EUROFUNG)-RELATED-RELATED"/>
    <property type="match status" value="1"/>
</dbReference>
<dbReference type="CDD" id="cd12148">
    <property type="entry name" value="fungal_TF_MHR"/>
    <property type="match status" value="1"/>
</dbReference>
<evidence type="ECO:0000256" key="4">
    <source>
        <dbReference type="ARBA" id="ARBA00023163"/>
    </source>
</evidence>
<feature type="compositionally biased region" description="Polar residues" evidence="7">
    <location>
        <begin position="22"/>
        <end position="32"/>
    </location>
</feature>
<reference evidence="10 11" key="1">
    <citation type="journal article" date="2024" name="IMA Fungus">
        <title>IMA Genome - F19 : A genome assembly and annotation guide to empower mycologists, including annotated draft genome sequences of Ceratocystis pirilliformis, Diaporthe australafricana, Fusarium ophioides, Paecilomyces lecythidis, and Sporothrix stenoceras.</title>
        <authorList>
            <person name="Aylward J."/>
            <person name="Wilson A.M."/>
            <person name="Visagie C.M."/>
            <person name="Spraker J."/>
            <person name="Barnes I."/>
            <person name="Buitendag C."/>
            <person name="Ceriani C."/>
            <person name="Del Mar Angel L."/>
            <person name="du Plessis D."/>
            <person name="Fuchs T."/>
            <person name="Gasser K."/>
            <person name="Kramer D."/>
            <person name="Li W."/>
            <person name="Munsamy K."/>
            <person name="Piso A."/>
            <person name="Price J.L."/>
            <person name="Sonnekus B."/>
            <person name="Thomas C."/>
            <person name="van der Nest A."/>
            <person name="van Dijk A."/>
            <person name="van Heerden A."/>
            <person name="van Vuuren N."/>
            <person name="Yilmaz N."/>
            <person name="Duong T.A."/>
            <person name="van der Merwe N.A."/>
            <person name="Wingfield M.J."/>
            <person name="Wingfield B.D."/>
        </authorList>
    </citation>
    <scope>NUCLEOTIDE SEQUENCE [LARGE SCALE GENOMIC DNA]</scope>
    <source>
        <strain evidence="10 11">CMW 5346</strain>
    </source>
</reference>
<dbReference type="Pfam" id="PF12874">
    <property type="entry name" value="zf-met"/>
    <property type="match status" value="1"/>
</dbReference>
<keyword evidence="11" id="KW-1185">Reference proteome</keyword>
<keyword evidence="3" id="KW-0805">Transcription regulation</keyword>
<dbReference type="Pfam" id="PF04082">
    <property type="entry name" value="Fungal_trans"/>
    <property type="match status" value="1"/>
</dbReference>
<name>A0ABR3YPS6_9PEZI</name>
<dbReference type="PROSITE" id="PS50157">
    <property type="entry name" value="ZINC_FINGER_C2H2_2"/>
    <property type="match status" value="2"/>
</dbReference>
<feature type="domain" description="C2H2-type" evidence="9">
    <location>
        <begin position="65"/>
        <end position="96"/>
    </location>
</feature>
<evidence type="ECO:0000256" key="1">
    <source>
        <dbReference type="ARBA" id="ARBA00022723"/>
    </source>
</evidence>
<feature type="compositionally biased region" description="Polar residues" evidence="7">
    <location>
        <begin position="648"/>
        <end position="670"/>
    </location>
</feature>
<comment type="caution">
    <text evidence="10">The sequence shown here is derived from an EMBL/GenBank/DDBJ whole genome shotgun (WGS) entry which is preliminary data.</text>
</comment>
<dbReference type="Gene3D" id="3.30.160.60">
    <property type="entry name" value="Classic Zinc Finger"/>
    <property type="match status" value="1"/>
</dbReference>
<dbReference type="SMART" id="SM00355">
    <property type="entry name" value="ZnF_C2H2"/>
    <property type="match status" value="2"/>
</dbReference>
<feature type="region of interest" description="Disordered" evidence="7">
    <location>
        <begin position="465"/>
        <end position="496"/>
    </location>
</feature>
<dbReference type="Proteomes" id="UP001583186">
    <property type="component" value="Unassembled WGS sequence"/>
</dbReference>
<keyword evidence="2" id="KW-0862">Zinc</keyword>
<dbReference type="PANTHER" id="PTHR47660:SF2">
    <property type="entry name" value="TRANSCRIPTION FACTOR WITH C2H2 AND ZN(2)-CYS(6) DNA BINDING DOMAIN (EUROFUNG)"/>
    <property type="match status" value="1"/>
</dbReference>
<feature type="compositionally biased region" description="Low complexity" evidence="7">
    <location>
        <begin position="333"/>
        <end position="342"/>
    </location>
</feature>
<feature type="compositionally biased region" description="Polar residues" evidence="7">
    <location>
        <begin position="210"/>
        <end position="220"/>
    </location>
</feature>
<evidence type="ECO:0000256" key="7">
    <source>
        <dbReference type="SAM" id="MobiDB-lite"/>
    </source>
</evidence>